<evidence type="ECO:0000313" key="4">
    <source>
        <dbReference type="Proteomes" id="UP000789508"/>
    </source>
</evidence>
<dbReference type="InterPro" id="IPR000719">
    <property type="entry name" value="Prot_kinase_dom"/>
</dbReference>
<feature type="region of interest" description="Disordered" evidence="1">
    <location>
        <begin position="1"/>
        <end position="39"/>
    </location>
</feature>
<dbReference type="OrthoDB" id="2359368at2759"/>
<dbReference type="Gene3D" id="1.10.510.10">
    <property type="entry name" value="Transferase(Phosphotransferase) domain 1"/>
    <property type="match status" value="1"/>
</dbReference>
<dbReference type="SUPFAM" id="SSF56112">
    <property type="entry name" value="Protein kinase-like (PK-like)"/>
    <property type="match status" value="1"/>
</dbReference>
<reference evidence="3" key="1">
    <citation type="submission" date="2021-06" db="EMBL/GenBank/DDBJ databases">
        <authorList>
            <person name="Kallberg Y."/>
            <person name="Tangrot J."/>
            <person name="Rosling A."/>
        </authorList>
    </citation>
    <scope>NUCLEOTIDE SEQUENCE</scope>
    <source>
        <strain evidence="3">FL130A</strain>
    </source>
</reference>
<accession>A0A9N9AQK8</accession>
<dbReference type="GO" id="GO:0004672">
    <property type="term" value="F:protein kinase activity"/>
    <property type="evidence" value="ECO:0007669"/>
    <property type="project" value="InterPro"/>
</dbReference>
<feature type="domain" description="Protein kinase" evidence="2">
    <location>
        <begin position="168"/>
        <end position="372"/>
    </location>
</feature>
<protein>
    <submittedName>
        <fullName evidence="3">2859_t:CDS:1</fullName>
    </submittedName>
</protein>
<evidence type="ECO:0000256" key="1">
    <source>
        <dbReference type="SAM" id="MobiDB-lite"/>
    </source>
</evidence>
<feature type="non-terminal residue" evidence="3">
    <location>
        <position position="1"/>
    </location>
</feature>
<sequence>MNDDEPEYYSLFQGNISSSSESESEVDLSGRGTKNEQPTNIYSQNYSLRMEIDNSNTDEMEFQAVQQLEFSKLDPLFENENLGMIQHFDEDDDENDIDLSRNIDEKCNQCGQNVNFNKWCRECNEIHFRELFDSWSTENRELDLLIQQAQLNSTRSIEVIEFISFEQFKDIELIEEGEKFDLYTAVWKDGPIEGWNALENRWNRRPSLRITLKQFKHAEEKFEIAYDELHSYYETTHAIGMSGPDSVIRCFGVSRHPSTNDHIIIYEYAQQWTVHEYIGQNFSTISWHQKLFLLNHIARDIANIHQLSYVYALIFGKGETKSSFEEISAQGISAKIAIMSLKSDNQILNKALAQIVKEEPKIENEADNLESE</sequence>
<proteinExistence type="predicted"/>
<evidence type="ECO:0000313" key="3">
    <source>
        <dbReference type="EMBL" id="CAG8539268.1"/>
    </source>
</evidence>
<dbReference type="AlphaFoldDB" id="A0A9N9AQK8"/>
<dbReference type="PROSITE" id="PS50011">
    <property type="entry name" value="PROTEIN_KINASE_DOM"/>
    <property type="match status" value="1"/>
</dbReference>
<evidence type="ECO:0000259" key="2">
    <source>
        <dbReference type="PROSITE" id="PS50011"/>
    </source>
</evidence>
<dbReference type="GO" id="GO:0005524">
    <property type="term" value="F:ATP binding"/>
    <property type="evidence" value="ECO:0007669"/>
    <property type="project" value="InterPro"/>
</dbReference>
<comment type="caution">
    <text evidence="3">The sequence shown here is derived from an EMBL/GenBank/DDBJ whole genome shotgun (WGS) entry which is preliminary data.</text>
</comment>
<keyword evidence="4" id="KW-1185">Reference proteome</keyword>
<organism evidence="3 4">
    <name type="scientific">Ambispora leptoticha</name>
    <dbReference type="NCBI Taxonomy" id="144679"/>
    <lineage>
        <taxon>Eukaryota</taxon>
        <taxon>Fungi</taxon>
        <taxon>Fungi incertae sedis</taxon>
        <taxon>Mucoromycota</taxon>
        <taxon>Glomeromycotina</taxon>
        <taxon>Glomeromycetes</taxon>
        <taxon>Archaeosporales</taxon>
        <taxon>Ambisporaceae</taxon>
        <taxon>Ambispora</taxon>
    </lineage>
</organism>
<gene>
    <name evidence="3" type="ORF">ALEPTO_LOCUS5328</name>
</gene>
<dbReference type="EMBL" id="CAJVPS010001471">
    <property type="protein sequence ID" value="CAG8539268.1"/>
    <property type="molecule type" value="Genomic_DNA"/>
</dbReference>
<name>A0A9N9AQK8_9GLOM</name>
<dbReference type="InterPro" id="IPR011009">
    <property type="entry name" value="Kinase-like_dom_sf"/>
</dbReference>
<dbReference type="Proteomes" id="UP000789508">
    <property type="component" value="Unassembled WGS sequence"/>
</dbReference>